<dbReference type="OrthoDB" id="9999611at2759"/>
<evidence type="ECO:0000256" key="1">
    <source>
        <dbReference type="SAM" id="MobiDB-lite"/>
    </source>
</evidence>
<feature type="compositionally biased region" description="Basic and acidic residues" evidence="1">
    <location>
        <begin position="56"/>
        <end position="68"/>
    </location>
</feature>
<dbReference type="EMBL" id="CAJVPY010003127">
    <property type="protein sequence ID" value="CAG8582365.1"/>
    <property type="molecule type" value="Genomic_DNA"/>
</dbReference>
<dbReference type="Proteomes" id="UP000789405">
    <property type="component" value="Unassembled WGS sequence"/>
</dbReference>
<evidence type="ECO:0000313" key="2">
    <source>
        <dbReference type="EMBL" id="CAG8582365.1"/>
    </source>
</evidence>
<feature type="compositionally biased region" description="Basic and acidic residues" evidence="1">
    <location>
        <begin position="29"/>
        <end position="48"/>
    </location>
</feature>
<accession>A0A9N9G7B2</accession>
<reference evidence="2" key="1">
    <citation type="submission" date="2021-06" db="EMBL/GenBank/DDBJ databases">
        <authorList>
            <person name="Kallberg Y."/>
            <person name="Tangrot J."/>
            <person name="Rosling A."/>
        </authorList>
    </citation>
    <scope>NUCLEOTIDE SEQUENCE</scope>
    <source>
        <strain evidence="2">MA453B</strain>
    </source>
</reference>
<proteinExistence type="predicted"/>
<sequence>MSEPSKTGSTLNYYGGAAKETLGKVVGSKKMEAEGKEKKTGENKEYEAAKAAGKTEGSKDEAAGEAKKSTSTGSTLGDAKSTVEGKATEMKGQAERKANE</sequence>
<comment type="caution">
    <text evidence="2">The sequence shown here is derived from an EMBL/GenBank/DDBJ whole genome shotgun (WGS) entry which is preliminary data.</text>
</comment>
<name>A0A9N9G7B2_9GLOM</name>
<feature type="compositionally biased region" description="Basic and acidic residues" evidence="1">
    <location>
        <begin position="81"/>
        <end position="100"/>
    </location>
</feature>
<dbReference type="AlphaFoldDB" id="A0A9N9G7B2"/>
<feature type="region of interest" description="Disordered" evidence="1">
    <location>
        <begin position="1"/>
        <end position="100"/>
    </location>
</feature>
<organism evidence="2 3">
    <name type="scientific">Dentiscutata erythropus</name>
    <dbReference type="NCBI Taxonomy" id="1348616"/>
    <lineage>
        <taxon>Eukaryota</taxon>
        <taxon>Fungi</taxon>
        <taxon>Fungi incertae sedis</taxon>
        <taxon>Mucoromycota</taxon>
        <taxon>Glomeromycotina</taxon>
        <taxon>Glomeromycetes</taxon>
        <taxon>Diversisporales</taxon>
        <taxon>Gigasporaceae</taxon>
        <taxon>Dentiscutata</taxon>
    </lineage>
</organism>
<feature type="compositionally biased region" description="Polar residues" evidence="1">
    <location>
        <begin position="1"/>
        <end position="12"/>
    </location>
</feature>
<evidence type="ECO:0000313" key="3">
    <source>
        <dbReference type="Proteomes" id="UP000789405"/>
    </source>
</evidence>
<keyword evidence="3" id="KW-1185">Reference proteome</keyword>
<protein>
    <submittedName>
        <fullName evidence="2">23183_t:CDS:1</fullName>
    </submittedName>
</protein>
<gene>
    <name evidence="2" type="ORF">DERYTH_LOCUS6755</name>
</gene>